<dbReference type="InterPro" id="IPR015943">
    <property type="entry name" value="WD40/YVTN_repeat-like_dom_sf"/>
</dbReference>
<sequence length="416" mass="42995">MKSMLLGTSALTLIASLAGGALADEEVTAWRLFVSDHGQPIVTVIDAVEGAVIDSFAIGSPASLYRSDSGETVFAVQGAAGAVAAISTGIAFDDHGDHADIDVDAPALTGFVAEGQSPSHFVEHSGRFAAFFDGEGVARVFSETDALAGAGDLREFAADAPHHGVVISYANHDIVSIPNPEDPSSAPVGVRILDRDGNAVGDDIACAGLHGEATSGNLVAIGGCADGILVVHSTGGVPSVEPLTFTEGLGEGRVSTLIGGRGLQYFLGNFDADTVAIIDPAEDDAFRLVDLPTRRVHFVVDNVRARFAYVLTEDGHLHQLDVLSGEIAQSVQVTGPYSVGGSFADPRPRVAVAGDTIVVTDPLEGKLHLVDAARFEVTGEIAVEGMPFNIVAVGGTGVVHGDHDHDHDDHEGHDHD</sequence>
<evidence type="ECO:0000313" key="3">
    <source>
        <dbReference type="Proteomes" id="UP000253759"/>
    </source>
</evidence>
<reference evidence="3" key="1">
    <citation type="submission" date="2018-07" db="EMBL/GenBank/DDBJ databases">
        <authorList>
            <person name="Liu B.-T."/>
            <person name="Du Z."/>
        </authorList>
    </citation>
    <scope>NUCLEOTIDE SEQUENCE [LARGE SCALE GENOMIC DNA]</scope>
    <source>
        <strain evidence="3">XYN52</strain>
    </source>
</reference>
<protein>
    <recommendedName>
        <fullName evidence="4">Zinc transport system substrate-binding protein</fullName>
    </recommendedName>
</protein>
<keyword evidence="1" id="KW-0732">Signal</keyword>
<evidence type="ECO:0008006" key="4">
    <source>
        <dbReference type="Google" id="ProtNLM"/>
    </source>
</evidence>
<evidence type="ECO:0000313" key="2">
    <source>
        <dbReference type="EMBL" id="RDE10419.1"/>
    </source>
</evidence>
<proteinExistence type="predicted"/>
<feature type="signal peptide" evidence="1">
    <location>
        <begin position="1"/>
        <end position="23"/>
    </location>
</feature>
<dbReference type="InterPro" id="IPR011048">
    <property type="entry name" value="Haem_d1_sf"/>
</dbReference>
<name>A0A369W8W8_9HYPH</name>
<dbReference type="Gene3D" id="2.130.10.10">
    <property type="entry name" value="YVTN repeat-like/Quinoprotein amine dehydrogenase"/>
    <property type="match status" value="1"/>
</dbReference>
<feature type="chain" id="PRO_5017075013" description="Zinc transport system substrate-binding protein" evidence="1">
    <location>
        <begin position="24"/>
        <end position="416"/>
    </location>
</feature>
<comment type="caution">
    <text evidence="2">The sequence shown here is derived from an EMBL/GenBank/DDBJ whole genome shotgun (WGS) entry which is preliminary data.</text>
</comment>
<dbReference type="Proteomes" id="UP000253759">
    <property type="component" value="Unassembled WGS sequence"/>
</dbReference>
<evidence type="ECO:0000256" key="1">
    <source>
        <dbReference type="SAM" id="SignalP"/>
    </source>
</evidence>
<keyword evidence="3" id="KW-1185">Reference proteome</keyword>
<dbReference type="RefSeq" id="WP_114644142.1">
    <property type="nucleotide sequence ID" value="NZ_QQNH01000001.1"/>
</dbReference>
<dbReference type="OrthoDB" id="9810636at2"/>
<accession>A0A369W8W8</accession>
<gene>
    <name evidence="2" type="ORF">DVH29_00245</name>
</gene>
<dbReference type="SUPFAM" id="SSF51004">
    <property type="entry name" value="C-terminal (heme d1) domain of cytochrome cd1-nitrite reductase"/>
    <property type="match status" value="1"/>
</dbReference>
<organism evidence="2 3">
    <name type="scientific">Pelagibacterium lacus</name>
    <dbReference type="NCBI Taxonomy" id="2282655"/>
    <lineage>
        <taxon>Bacteria</taxon>
        <taxon>Pseudomonadati</taxon>
        <taxon>Pseudomonadota</taxon>
        <taxon>Alphaproteobacteria</taxon>
        <taxon>Hyphomicrobiales</taxon>
        <taxon>Devosiaceae</taxon>
        <taxon>Pelagibacterium</taxon>
    </lineage>
</organism>
<dbReference type="EMBL" id="QQNH01000001">
    <property type="protein sequence ID" value="RDE10419.1"/>
    <property type="molecule type" value="Genomic_DNA"/>
</dbReference>
<dbReference type="AlphaFoldDB" id="A0A369W8W8"/>